<dbReference type="CDD" id="cd00143">
    <property type="entry name" value="PP2Cc"/>
    <property type="match status" value="1"/>
</dbReference>
<dbReference type="SMART" id="SM00332">
    <property type="entry name" value="PP2Cc"/>
    <property type="match status" value="1"/>
</dbReference>
<evidence type="ECO:0000256" key="13">
    <source>
        <dbReference type="RuleBase" id="RU003465"/>
    </source>
</evidence>
<dbReference type="InterPro" id="IPR036457">
    <property type="entry name" value="PPM-type-like_dom_sf"/>
</dbReference>
<dbReference type="InterPro" id="IPR000222">
    <property type="entry name" value="PP2C_BS"/>
</dbReference>
<dbReference type="Proteomes" id="UP001237642">
    <property type="component" value="Unassembled WGS sequence"/>
</dbReference>
<dbReference type="PANTHER" id="PTHR47992">
    <property type="entry name" value="PROTEIN PHOSPHATASE"/>
    <property type="match status" value="1"/>
</dbReference>
<comment type="cofactor">
    <cofactor evidence="2">
        <name>Mg(2+)</name>
        <dbReference type="ChEBI" id="CHEBI:18420"/>
    </cofactor>
</comment>
<dbReference type="SUPFAM" id="SSF81606">
    <property type="entry name" value="PP2C-like"/>
    <property type="match status" value="1"/>
</dbReference>
<dbReference type="FunFam" id="3.60.40.10:FF:000025">
    <property type="entry name" value="Protein phosphatase 2C 16"/>
    <property type="match status" value="1"/>
</dbReference>
<keyword evidence="10" id="KW-0464">Manganese</keyword>
<comment type="similarity">
    <text evidence="3 13">Belongs to the PP2C family.</text>
</comment>
<dbReference type="EMBL" id="JAUIZM010000008">
    <property type="protein sequence ID" value="KAK1367942.1"/>
    <property type="molecule type" value="Genomic_DNA"/>
</dbReference>
<organism evidence="15 16">
    <name type="scientific">Heracleum sosnowskyi</name>
    <dbReference type="NCBI Taxonomy" id="360622"/>
    <lineage>
        <taxon>Eukaryota</taxon>
        <taxon>Viridiplantae</taxon>
        <taxon>Streptophyta</taxon>
        <taxon>Embryophyta</taxon>
        <taxon>Tracheophyta</taxon>
        <taxon>Spermatophyta</taxon>
        <taxon>Magnoliopsida</taxon>
        <taxon>eudicotyledons</taxon>
        <taxon>Gunneridae</taxon>
        <taxon>Pentapetalae</taxon>
        <taxon>asterids</taxon>
        <taxon>campanulids</taxon>
        <taxon>Apiales</taxon>
        <taxon>Apiaceae</taxon>
        <taxon>Apioideae</taxon>
        <taxon>apioid superclade</taxon>
        <taxon>Tordylieae</taxon>
        <taxon>Tordyliinae</taxon>
        <taxon>Heracleum</taxon>
    </lineage>
</organism>
<dbReference type="PROSITE" id="PS51746">
    <property type="entry name" value="PPM_2"/>
    <property type="match status" value="1"/>
</dbReference>
<evidence type="ECO:0000313" key="15">
    <source>
        <dbReference type="EMBL" id="KAK1367942.1"/>
    </source>
</evidence>
<evidence type="ECO:0000256" key="4">
    <source>
        <dbReference type="ARBA" id="ARBA00013081"/>
    </source>
</evidence>
<comment type="catalytic activity">
    <reaction evidence="12">
        <text>O-phospho-L-threonyl-[protein] + H2O = L-threonyl-[protein] + phosphate</text>
        <dbReference type="Rhea" id="RHEA:47004"/>
        <dbReference type="Rhea" id="RHEA-COMP:11060"/>
        <dbReference type="Rhea" id="RHEA-COMP:11605"/>
        <dbReference type="ChEBI" id="CHEBI:15377"/>
        <dbReference type="ChEBI" id="CHEBI:30013"/>
        <dbReference type="ChEBI" id="CHEBI:43474"/>
        <dbReference type="ChEBI" id="CHEBI:61977"/>
        <dbReference type="EC" id="3.1.3.16"/>
    </reaction>
</comment>
<gene>
    <name evidence="15" type="ORF">POM88_034034</name>
</gene>
<dbReference type="GO" id="GO:0046872">
    <property type="term" value="F:metal ion binding"/>
    <property type="evidence" value="ECO:0007669"/>
    <property type="project" value="UniProtKB-KW"/>
</dbReference>
<name>A0AAD8HIH7_9APIA</name>
<reference evidence="15" key="1">
    <citation type="submission" date="2023-02" db="EMBL/GenBank/DDBJ databases">
        <title>Genome of toxic invasive species Heracleum sosnowskyi carries increased number of genes despite the absence of recent whole-genome duplications.</title>
        <authorList>
            <person name="Schelkunov M."/>
            <person name="Shtratnikova V."/>
            <person name="Makarenko M."/>
            <person name="Klepikova A."/>
            <person name="Omelchenko D."/>
            <person name="Novikova G."/>
            <person name="Obukhova E."/>
            <person name="Bogdanov V."/>
            <person name="Penin A."/>
            <person name="Logacheva M."/>
        </authorList>
    </citation>
    <scope>NUCLEOTIDE SEQUENCE</scope>
    <source>
        <strain evidence="15">Hsosn_3</strain>
        <tissue evidence="15">Leaf</tissue>
    </source>
</reference>
<evidence type="ECO:0000259" key="14">
    <source>
        <dbReference type="PROSITE" id="PS51746"/>
    </source>
</evidence>
<evidence type="ECO:0000256" key="3">
    <source>
        <dbReference type="ARBA" id="ARBA00006702"/>
    </source>
</evidence>
<dbReference type="PROSITE" id="PS01032">
    <property type="entry name" value="PPM_1"/>
    <property type="match status" value="1"/>
</dbReference>
<feature type="domain" description="PPM-type phosphatase" evidence="14">
    <location>
        <begin position="235"/>
        <end position="539"/>
    </location>
</feature>
<dbReference type="EC" id="3.1.3.16" evidence="4"/>
<dbReference type="Pfam" id="PF00481">
    <property type="entry name" value="PP2C"/>
    <property type="match status" value="1"/>
</dbReference>
<evidence type="ECO:0000256" key="9">
    <source>
        <dbReference type="ARBA" id="ARBA00022912"/>
    </source>
</evidence>
<dbReference type="Gene3D" id="3.60.40.10">
    <property type="entry name" value="PPM-type phosphatase domain"/>
    <property type="match status" value="1"/>
</dbReference>
<evidence type="ECO:0000256" key="8">
    <source>
        <dbReference type="ARBA" id="ARBA00022842"/>
    </source>
</evidence>
<evidence type="ECO:0000256" key="7">
    <source>
        <dbReference type="ARBA" id="ARBA00022801"/>
    </source>
</evidence>
<keyword evidence="7 13" id="KW-0378">Hydrolase</keyword>
<dbReference type="InterPro" id="IPR001932">
    <property type="entry name" value="PPM-type_phosphatase-like_dom"/>
</dbReference>
<evidence type="ECO:0000256" key="6">
    <source>
        <dbReference type="ARBA" id="ARBA00022723"/>
    </source>
</evidence>
<keyword evidence="8" id="KW-0460">Magnesium</keyword>
<comment type="catalytic activity">
    <reaction evidence="11">
        <text>O-phospho-L-seryl-[protein] + H2O = L-seryl-[protein] + phosphate</text>
        <dbReference type="Rhea" id="RHEA:20629"/>
        <dbReference type="Rhea" id="RHEA-COMP:9863"/>
        <dbReference type="Rhea" id="RHEA-COMP:11604"/>
        <dbReference type="ChEBI" id="CHEBI:15377"/>
        <dbReference type="ChEBI" id="CHEBI:29999"/>
        <dbReference type="ChEBI" id="CHEBI:43474"/>
        <dbReference type="ChEBI" id="CHEBI:83421"/>
        <dbReference type="EC" id="3.1.3.16"/>
    </reaction>
</comment>
<comment type="caution">
    <text evidence="15">The sequence shown here is derived from an EMBL/GenBank/DDBJ whole genome shotgun (WGS) entry which is preliminary data.</text>
</comment>
<comment type="cofactor">
    <cofactor evidence="1">
        <name>Mn(2+)</name>
        <dbReference type="ChEBI" id="CHEBI:29035"/>
    </cofactor>
</comment>
<evidence type="ECO:0000313" key="16">
    <source>
        <dbReference type="Proteomes" id="UP001237642"/>
    </source>
</evidence>
<evidence type="ECO:0000256" key="2">
    <source>
        <dbReference type="ARBA" id="ARBA00001946"/>
    </source>
</evidence>
<dbReference type="InterPro" id="IPR015655">
    <property type="entry name" value="PP2C"/>
</dbReference>
<sequence length="549" mass="59399">MEEMASAVALPFRLGNLMCDNTTTRTHMDITKLKLMTDNTSLLADSVAKSPDEYTSSKSEDIICDDSEMDSNCVGASVPGESSVGPAVSDLMSGKENDLISNDAVIQESEEDDFLSVEGDQILDSSFSFSAVSDSSSIGADEILAFEALSDMGRPSSVVADKNVGSTEIITKSTGFIDSNVTANVKDSLAVTLGIEDNLANGPDYKPIAVVQLPPEQGSVGPGARSVFEIDYVPLWGFTSLCGRRPEMEDALATVPRFMKIPTQMLIGDRALDGVTKCLSHLTAHFFGVYDGHGGSQVANYCRERFHSALAEELDVLMTKLNDGSTNDDCQEQWRKAFSNTFLKVDAEIGGEANAAPIAPETVGSTAAVAIVCSSHIIVANCGDSRVVLCRGKEPLALSVDHKPNREDEYARIEAAGGKVIQWNGHRVFGVLAMSRSIGDRYLKPWIIPDPEVMFIPRTREDECLILASDGLWDVMTNEEVCEMARKRILLWHKKNGVTLPTERGEIIDPAAQAAAECLSNRALQKGSKDNITVIVVDLKAQRKFKSKS</sequence>
<evidence type="ECO:0000256" key="5">
    <source>
        <dbReference type="ARBA" id="ARBA00022682"/>
    </source>
</evidence>
<reference evidence="15" key="2">
    <citation type="submission" date="2023-05" db="EMBL/GenBank/DDBJ databases">
        <authorList>
            <person name="Schelkunov M.I."/>
        </authorList>
    </citation>
    <scope>NUCLEOTIDE SEQUENCE</scope>
    <source>
        <strain evidence="15">Hsosn_3</strain>
        <tissue evidence="15">Leaf</tissue>
    </source>
</reference>
<evidence type="ECO:0000256" key="11">
    <source>
        <dbReference type="ARBA" id="ARBA00047761"/>
    </source>
</evidence>
<evidence type="ECO:0000256" key="10">
    <source>
        <dbReference type="ARBA" id="ARBA00023211"/>
    </source>
</evidence>
<keyword evidence="6" id="KW-0479">Metal-binding</keyword>
<proteinExistence type="inferred from homology"/>
<evidence type="ECO:0000256" key="12">
    <source>
        <dbReference type="ARBA" id="ARBA00048336"/>
    </source>
</evidence>
<keyword evidence="9 13" id="KW-0904">Protein phosphatase</keyword>
<keyword evidence="5" id="KW-0938">Abscisic acid signaling pathway</keyword>
<dbReference type="GO" id="GO:0009738">
    <property type="term" value="P:abscisic acid-activated signaling pathway"/>
    <property type="evidence" value="ECO:0007669"/>
    <property type="project" value="UniProtKB-KW"/>
</dbReference>
<dbReference type="GO" id="GO:0004722">
    <property type="term" value="F:protein serine/threonine phosphatase activity"/>
    <property type="evidence" value="ECO:0007669"/>
    <property type="project" value="UniProtKB-EC"/>
</dbReference>
<accession>A0AAD8HIH7</accession>
<protein>
    <recommendedName>
        <fullName evidence="4">protein-serine/threonine phosphatase</fullName>
        <ecNumber evidence="4">3.1.3.16</ecNumber>
    </recommendedName>
</protein>
<keyword evidence="16" id="KW-1185">Reference proteome</keyword>
<dbReference type="AlphaFoldDB" id="A0AAD8HIH7"/>
<evidence type="ECO:0000256" key="1">
    <source>
        <dbReference type="ARBA" id="ARBA00001936"/>
    </source>
</evidence>